<dbReference type="Pfam" id="PF00990">
    <property type="entry name" value="GGDEF"/>
    <property type="match status" value="1"/>
</dbReference>
<dbReference type="NCBIfam" id="TIGR00254">
    <property type="entry name" value="GGDEF"/>
    <property type="match status" value="1"/>
</dbReference>
<dbReference type="InterPro" id="IPR029016">
    <property type="entry name" value="GAF-like_dom_sf"/>
</dbReference>
<dbReference type="InterPro" id="IPR043128">
    <property type="entry name" value="Rev_trsase/Diguanyl_cyclase"/>
</dbReference>
<gene>
    <name evidence="1" type="ORF">MPAN_006490</name>
</gene>
<dbReference type="AlphaFoldDB" id="A0A7U9TJB3"/>
<dbReference type="FunFam" id="3.30.70.270:FF:000001">
    <property type="entry name" value="Diguanylate cyclase domain protein"/>
    <property type="match status" value="1"/>
</dbReference>
<dbReference type="CDD" id="cd01949">
    <property type="entry name" value="GGDEF"/>
    <property type="match status" value="1"/>
</dbReference>
<dbReference type="Proteomes" id="UP000620133">
    <property type="component" value="Chromosome"/>
</dbReference>
<dbReference type="RefSeq" id="WP_176238593.1">
    <property type="nucleotide sequence ID" value="NZ_AP024412.1"/>
</dbReference>
<reference evidence="1" key="1">
    <citation type="submission" date="2021-01" db="EMBL/GenBank/DDBJ databases">
        <title>Draft genome sequence of Acholeplasmataceae bacterium strain Mahy22.</title>
        <authorList>
            <person name="Watanabe M."/>
            <person name="Kojima H."/>
            <person name="Fukui M."/>
        </authorList>
    </citation>
    <scope>NUCLEOTIDE SEQUENCE</scope>
    <source>
        <strain evidence="1">Mahy22</strain>
    </source>
</reference>
<dbReference type="PROSITE" id="PS50887">
    <property type="entry name" value="GGDEF"/>
    <property type="match status" value="1"/>
</dbReference>
<organism evidence="1 2">
    <name type="scientific">Mariniplasma anaerobium</name>
    <dbReference type="NCBI Taxonomy" id="2735436"/>
    <lineage>
        <taxon>Bacteria</taxon>
        <taxon>Bacillati</taxon>
        <taxon>Mycoplasmatota</taxon>
        <taxon>Mollicutes</taxon>
        <taxon>Acholeplasmatales</taxon>
        <taxon>Acholeplasmataceae</taxon>
        <taxon>Mariniplasma</taxon>
    </lineage>
</organism>
<dbReference type="SUPFAM" id="SSF55781">
    <property type="entry name" value="GAF domain-like"/>
    <property type="match status" value="1"/>
</dbReference>
<dbReference type="SUPFAM" id="SSF55073">
    <property type="entry name" value="Nucleotide cyclase"/>
    <property type="match status" value="1"/>
</dbReference>
<dbReference type="GO" id="GO:0052621">
    <property type="term" value="F:diguanylate cyclase activity"/>
    <property type="evidence" value="ECO:0007669"/>
    <property type="project" value="TreeGrafter"/>
</dbReference>
<dbReference type="Gene3D" id="3.30.450.40">
    <property type="match status" value="1"/>
</dbReference>
<name>A0A7U9TJB3_9MOLU</name>
<sequence>MRITKRVFTDLAIYMMGFGVIIGVIFLIFIELIGIPSEYIDTVFIMSCLSAGLFVGLINIFIVRGVVGKRLKILSDSMTYVNKNLHNASELSDSECMGKCMITVDSQDVIGEASESFNELVKSFLTILKSESSIRNFTEIFTNELDLEKLSEKALEHLIGYSESSAGVVLIDKGGEIEVSSSHLIKNPEDLTNLEVIHKCFSSRKRILFDLSEDVIIEAGLVDFKPKAILVEPVIYKNNVLGVILLASLKAYDKQVLDELSVYTHGLSLGMHNAIIHDKLEKLAILDPLTKTYNRRFGMDRLKEEFARSVRTVNPLGILMLDIDFFKKVNDTYGHIVGDQVLINISSIIKDNIRKGDILVRYGGEEFLAILPGASIEGLKRVSEKIRRYVEEHTVQYNNQNINVTISIGGTSYPEFDIDDIEKLVEQADTNLYFSKENGRNKATIK</sequence>
<dbReference type="InterPro" id="IPR050469">
    <property type="entry name" value="Diguanylate_Cyclase"/>
</dbReference>
<accession>A0A7U9TJB3</accession>
<dbReference type="PANTHER" id="PTHR45138">
    <property type="entry name" value="REGULATORY COMPONENTS OF SENSORY TRANSDUCTION SYSTEM"/>
    <property type="match status" value="1"/>
</dbReference>
<evidence type="ECO:0000313" key="1">
    <source>
        <dbReference type="EMBL" id="BCR35756.1"/>
    </source>
</evidence>
<dbReference type="EMBL" id="AP024412">
    <property type="protein sequence ID" value="BCR35756.1"/>
    <property type="molecule type" value="Genomic_DNA"/>
</dbReference>
<dbReference type="InterPro" id="IPR029787">
    <property type="entry name" value="Nucleotide_cyclase"/>
</dbReference>
<dbReference type="PANTHER" id="PTHR45138:SF9">
    <property type="entry name" value="DIGUANYLATE CYCLASE DGCM-RELATED"/>
    <property type="match status" value="1"/>
</dbReference>
<dbReference type="KEGG" id="manr:MPAN_006490"/>
<protein>
    <submittedName>
        <fullName evidence="1">Uncharacterized protein</fullName>
    </submittedName>
</protein>
<dbReference type="InterPro" id="IPR000160">
    <property type="entry name" value="GGDEF_dom"/>
</dbReference>
<dbReference type="Gene3D" id="3.30.70.270">
    <property type="match status" value="1"/>
</dbReference>
<proteinExistence type="predicted"/>
<keyword evidence="2" id="KW-1185">Reference proteome</keyword>
<dbReference type="SMART" id="SM00267">
    <property type="entry name" value="GGDEF"/>
    <property type="match status" value="1"/>
</dbReference>
<evidence type="ECO:0000313" key="2">
    <source>
        <dbReference type="Proteomes" id="UP000620133"/>
    </source>
</evidence>